<keyword evidence="3" id="KW-0804">Transcription</keyword>
<comment type="caution">
    <text evidence="6">The sequence shown here is derived from an EMBL/GenBank/DDBJ whole genome shotgun (WGS) entry which is preliminary data.</text>
</comment>
<proteinExistence type="predicted"/>
<dbReference type="CDD" id="cd07377">
    <property type="entry name" value="WHTH_GntR"/>
    <property type="match status" value="1"/>
</dbReference>
<name>A0A5N0V0R5_9PSEU</name>
<reference evidence="6" key="1">
    <citation type="submission" date="2019-09" db="EMBL/GenBank/DDBJ databases">
        <authorList>
            <person name="Teo W.F.A."/>
            <person name="Duangmal K."/>
        </authorList>
    </citation>
    <scope>NUCLEOTIDE SEQUENCE [LARGE SCALE GENOMIC DNA]</scope>
    <source>
        <strain evidence="6">K81G1</strain>
    </source>
</reference>
<dbReference type="Gene3D" id="1.10.10.10">
    <property type="entry name" value="Winged helix-like DNA-binding domain superfamily/Winged helix DNA-binding domain"/>
    <property type="match status" value="1"/>
</dbReference>
<dbReference type="RefSeq" id="WP_144757743.1">
    <property type="nucleotide sequence ID" value="NZ_VMNW02000039.1"/>
</dbReference>
<gene>
    <name evidence="6" type="ORF">FPZ12_024465</name>
</gene>
<sequence>MTEQVVPSLPRAGAKAPSREAAKLEQAYQRLKKDIIGGVYSPNERLVEAQVTEKLGISRNTLRTVMARLEHEGLVVLEPNRGGRVRSFTLDEAHDILRVREALEGLVAGLAATRATDEQRERLRADLAETDDALKADDVVRYTLSNRQFHADVIEAAGSPMAASLLESLNFPLVKFQFQAVLVPGRKAESLAEHHELLEAIDKGDAEKAEQLARKHIRQVRSTLERAEEIAAATR</sequence>
<accession>A0A5N0V0R5</accession>
<dbReference type="SMART" id="SM00345">
    <property type="entry name" value="HTH_GNTR"/>
    <property type="match status" value="1"/>
</dbReference>
<dbReference type="Gene3D" id="1.20.120.530">
    <property type="entry name" value="GntR ligand-binding domain-like"/>
    <property type="match status" value="1"/>
</dbReference>
<dbReference type="PANTHER" id="PTHR43537:SF49">
    <property type="entry name" value="TRANSCRIPTIONAL REGULATORY PROTEIN"/>
    <property type="match status" value="1"/>
</dbReference>
<dbReference type="Pfam" id="PF07729">
    <property type="entry name" value="FCD"/>
    <property type="match status" value="1"/>
</dbReference>
<dbReference type="GO" id="GO:0003700">
    <property type="term" value="F:DNA-binding transcription factor activity"/>
    <property type="evidence" value="ECO:0007669"/>
    <property type="project" value="InterPro"/>
</dbReference>
<keyword evidence="2" id="KW-0238">DNA-binding</keyword>
<dbReference type="OrthoDB" id="8664638at2"/>
<dbReference type="SMART" id="SM00895">
    <property type="entry name" value="FCD"/>
    <property type="match status" value="1"/>
</dbReference>
<dbReference type="PANTHER" id="PTHR43537">
    <property type="entry name" value="TRANSCRIPTIONAL REGULATOR, GNTR FAMILY"/>
    <property type="match status" value="1"/>
</dbReference>
<dbReference type="InterPro" id="IPR000524">
    <property type="entry name" value="Tscrpt_reg_HTH_GntR"/>
</dbReference>
<organism evidence="6 7">
    <name type="scientific">Amycolatopsis acidicola</name>
    <dbReference type="NCBI Taxonomy" id="2596893"/>
    <lineage>
        <taxon>Bacteria</taxon>
        <taxon>Bacillati</taxon>
        <taxon>Actinomycetota</taxon>
        <taxon>Actinomycetes</taxon>
        <taxon>Pseudonocardiales</taxon>
        <taxon>Pseudonocardiaceae</taxon>
        <taxon>Amycolatopsis</taxon>
    </lineage>
</organism>
<keyword evidence="1" id="KW-0805">Transcription regulation</keyword>
<dbReference type="AlphaFoldDB" id="A0A5N0V0R5"/>
<dbReference type="InterPro" id="IPR036390">
    <property type="entry name" value="WH_DNA-bd_sf"/>
</dbReference>
<dbReference type="Pfam" id="PF00392">
    <property type="entry name" value="GntR"/>
    <property type="match status" value="1"/>
</dbReference>
<evidence type="ECO:0000313" key="6">
    <source>
        <dbReference type="EMBL" id="KAA9157795.1"/>
    </source>
</evidence>
<dbReference type="InterPro" id="IPR011711">
    <property type="entry name" value="GntR_C"/>
</dbReference>
<dbReference type="GO" id="GO:0003677">
    <property type="term" value="F:DNA binding"/>
    <property type="evidence" value="ECO:0007669"/>
    <property type="project" value="UniProtKB-KW"/>
</dbReference>
<evidence type="ECO:0000256" key="3">
    <source>
        <dbReference type="ARBA" id="ARBA00023163"/>
    </source>
</evidence>
<dbReference type="EMBL" id="VMNW02000039">
    <property type="protein sequence ID" value="KAA9157795.1"/>
    <property type="molecule type" value="Genomic_DNA"/>
</dbReference>
<dbReference type="InterPro" id="IPR036388">
    <property type="entry name" value="WH-like_DNA-bd_sf"/>
</dbReference>
<evidence type="ECO:0000313" key="7">
    <source>
        <dbReference type="Proteomes" id="UP000319769"/>
    </source>
</evidence>
<evidence type="ECO:0000256" key="2">
    <source>
        <dbReference type="ARBA" id="ARBA00023125"/>
    </source>
</evidence>
<keyword evidence="7" id="KW-1185">Reference proteome</keyword>
<feature type="region of interest" description="Disordered" evidence="4">
    <location>
        <begin position="1"/>
        <end position="20"/>
    </location>
</feature>
<dbReference type="PROSITE" id="PS50949">
    <property type="entry name" value="HTH_GNTR"/>
    <property type="match status" value="1"/>
</dbReference>
<evidence type="ECO:0000256" key="1">
    <source>
        <dbReference type="ARBA" id="ARBA00023015"/>
    </source>
</evidence>
<dbReference type="InterPro" id="IPR008920">
    <property type="entry name" value="TF_FadR/GntR_C"/>
</dbReference>
<feature type="domain" description="HTH gntR-type" evidence="5">
    <location>
        <begin position="21"/>
        <end position="88"/>
    </location>
</feature>
<protein>
    <submittedName>
        <fullName evidence="6">GntR family transcriptional regulator</fullName>
    </submittedName>
</protein>
<dbReference type="SUPFAM" id="SSF48008">
    <property type="entry name" value="GntR ligand-binding domain-like"/>
    <property type="match status" value="1"/>
</dbReference>
<dbReference type="Proteomes" id="UP000319769">
    <property type="component" value="Unassembled WGS sequence"/>
</dbReference>
<evidence type="ECO:0000256" key="4">
    <source>
        <dbReference type="SAM" id="MobiDB-lite"/>
    </source>
</evidence>
<evidence type="ECO:0000259" key="5">
    <source>
        <dbReference type="PROSITE" id="PS50949"/>
    </source>
</evidence>
<dbReference type="SUPFAM" id="SSF46785">
    <property type="entry name" value="Winged helix' DNA-binding domain"/>
    <property type="match status" value="1"/>
</dbReference>